<keyword evidence="3" id="KW-0378">Hydrolase</keyword>
<dbReference type="PROSITE" id="PS51892">
    <property type="entry name" value="SUBTILASE"/>
    <property type="match status" value="1"/>
</dbReference>
<feature type="domain" description="Peptidase S8/S53" evidence="8">
    <location>
        <begin position="79"/>
        <end position="262"/>
    </location>
</feature>
<dbReference type="Gene3D" id="3.40.50.200">
    <property type="entry name" value="Peptidase S8/S53 domain"/>
    <property type="match status" value="1"/>
</dbReference>
<evidence type="ECO:0000259" key="8">
    <source>
        <dbReference type="Pfam" id="PF00082"/>
    </source>
</evidence>
<keyword evidence="4" id="KW-0720">Serine protease</keyword>
<dbReference type="InterPro" id="IPR051048">
    <property type="entry name" value="Peptidase_S8/S53_subtilisin"/>
</dbReference>
<keyword evidence="10" id="KW-1185">Reference proteome</keyword>
<feature type="signal peptide" evidence="7">
    <location>
        <begin position="1"/>
        <end position="37"/>
    </location>
</feature>
<evidence type="ECO:0000313" key="10">
    <source>
        <dbReference type="Proteomes" id="UP000791080"/>
    </source>
</evidence>
<dbReference type="EMBL" id="AUBJ02000001">
    <property type="protein sequence ID" value="MCP2330706.1"/>
    <property type="molecule type" value="Genomic_DNA"/>
</dbReference>
<evidence type="ECO:0000256" key="4">
    <source>
        <dbReference type="ARBA" id="ARBA00022825"/>
    </source>
</evidence>
<comment type="caution">
    <text evidence="5">Lacks conserved residue(s) required for the propagation of feature annotation.</text>
</comment>
<comment type="caution">
    <text evidence="9">The sequence shown here is derived from an EMBL/GenBank/DDBJ whole genome shotgun (WGS) entry which is preliminary data.</text>
</comment>
<accession>A0ABT1JEZ0</accession>
<name>A0ABT1JEZ0_ACTCY</name>
<dbReference type="SUPFAM" id="SSF52743">
    <property type="entry name" value="Subtilisin-like"/>
    <property type="match status" value="1"/>
</dbReference>
<sequence>MNRRPDAGARASRARRGALLAVAVLLCPQLAVGTASAQEVPPVPTVDSGCLPPPAMVEESVPWAQRRMLPRRVWELTRGEGVTVAVIDSGVDGAVPQLEGVVLPGVDLVNGGGGSADDDCYGHGTFVAGIIAAQPAEGTGFAGIAPGARILPLRNANSQNDGSAPVMAQAIHRAVDEGAGVINISASTTYPNEELRAAVERATTSDVLVVASAANNAQEGNPTSYPAAYPGVLAVGAIDAQGERGEFSQTGEFVSLVAPGVDVVSLGPAAPGTGRAAGRATRRPSSAGWPRWCGRGTRS</sequence>
<evidence type="ECO:0000256" key="3">
    <source>
        <dbReference type="ARBA" id="ARBA00022801"/>
    </source>
</evidence>
<feature type="compositionally biased region" description="Low complexity" evidence="6">
    <location>
        <begin position="268"/>
        <end position="288"/>
    </location>
</feature>
<dbReference type="RefSeq" id="WP_253860141.1">
    <property type="nucleotide sequence ID" value="NZ_AUBJ02000001.1"/>
</dbReference>
<dbReference type="PANTHER" id="PTHR43399:SF4">
    <property type="entry name" value="CELL WALL-ASSOCIATED PROTEASE"/>
    <property type="match status" value="1"/>
</dbReference>
<dbReference type="InterPro" id="IPR015500">
    <property type="entry name" value="Peptidase_S8_subtilisin-rel"/>
</dbReference>
<evidence type="ECO:0000256" key="6">
    <source>
        <dbReference type="SAM" id="MobiDB-lite"/>
    </source>
</evidence>
<dbReference type="InterPro" id="IPR036852">
    <property type="entry name" value="Peptidase_S8/S53_dom_sf"/>
</dbReference>
<dbReference type="InterPro" id="IPR022398">
    <property type="entry name" value="Peptidase_S8_His-AS"/>
</dbReference>
<evidence type="ECO:0000256" key="2">
    <source>
        <dbReference type="ARBA" id="ARBA00022670"/>
    </source>
</evidence>
<organism evidence="9 10">
    <name type="scientific">Actinoalloteichus caeruleus DSM 43889</name>
    <dbReference type="NCBI Taxonomy" id="1120930"/>
    <lineage>
        <taxon>Bacteria</taxon>
        <taxon>Bacillati</taxon>
        <taxon>Actinomycetota</taxon>
        <taxon>Actinomycetes</taxon>
        <taxon>Pseudonocardiales</taxon>
        <taxon>Pseudonocardiaceae</taxon>
        <taxon>Actinoalloteichus</taxon>
        <taxon>Actinoalloteichus cyanogriseus</taxon>
    </lineage>
</organism>
<feature type="chain" id="PRO_5047332557" evidence="7">
    <location>
        <begin position="38"/>
        <end position="299"/>
    </location>
</feature>
<keyword evidence="7" id="KW-0732">Signal</keyword>
<dbReference type="PANTHER" id="PTHR43399">
    <property type="entry name" value="SUBTILISIN-RELATED"/>
    <property type="match status" value="1"/>
</dbReference>
<reference evidence="9 10" key="1">
    <citation type="submission" date="2022-06" db="EMBL/GenBank/DDBJ databases">
        <title>Genomic Encyclopedia of Type Strains, Phase I: the one thousand microbial genomes (KMG-I) project.</title>
        <authorList>
            <person name="Kyrpides N."/>
        </authorList>
    </citation>
    <scope>NUCLEOTIDE SEQUENCE [LARGE SCALE GENOMIC DNA]</scope>
    <source>
        <strain evidence="9 10">DSM 43889</strain>
    </source>
</reference>
<proteinExistence type="inferred from homology"/>
<protein>
    <submittedName>
        <fullName evidence="9">Subtilase family protein</fullName>
    </submittedName>
</protein>
<gene>
    <name evidence="9" type="ORF">G443_000976</name>
</gene>
<evidence type="ECO:0000256" key="7">
    <source>
        <dbReference type="SAM" id="SignalP"/>
    </source>
</evidence>
<evidence type="ECO:0000256" key="5">
    <source>
        <dbReference type="PROSITE-ProRule" id="PRU01240"/>
    </source>
</evidence>
<evidence type="ECO:0000256" key="1">
    <source>
        <dbReference type="ARBA" id="ARBA00011073"/>
    </source>
</evidence>
<feature type="region of interest" description="Disordered" evidence="6">
    <location>
        <begin position="268"/>
        <end position="299"/>
    </location>
</feature>
<evidence type="ECO:0000313" key="9">
    <source>
        <dbReference type="EMBL" id="MCP2330706.1"/>
    </source>
</evidence>
<dbReference type="PRINTS" id="PR00723">
    <property type="entry name" value="SUBTILISIN"/>
</dbReference>
<keyword evidence="2" id="KW-0645">Protease</keyword>
<dbReference type="PROSITE" id="PS00137">
    <property type="entry name" value="SUBTILASE_HIS"/>
    <property type="match status" value="1"/>
</dbReference>
<dbReference type="InterPro" id="IPR000209">
    <property type="entry name" value="Peptidase_S8/S53_dom"/>
</dbReference>
<dbReference type="Pfam" id="PF00082">
    <property type="entry name" value="Peptidase_S8"/>
    <property type="match status" value="1"/>
</dbReference>
<dbReference type="Proteomes" id="UP000791080">
    <property type="component" value="Unassembled WGS sequence"/>
</dbReference>
<comment type="similarity">
    <text evidence="1 5">Belongs to the peptidase S8 family.</text>
</comment>